<feature type="compositionally biased region" description="Basic and acidic residues" evidence="1">
    <location>
        <begin position="98"/>
        <end position="108"/>
    </location>
</feature>
<accession>A0A2U1MTP5</accession>
<evidence type="ECO:0000313" key="3">
    <source>
        <dbReference type="Proteomes" id="UP000245207"/>
    </source>
</evidence>
<dbReference type="EMBL" id="PKPP01004391">
    <property type="protein sequence ID" value="PWA64617.1"/>
    <property type="molecule type" value="Genomic_DNA"/>
</dbReference>
<dbReference type="Proteomes" id="UP000245207">
    <property type="component" value="Unassembled WGS sequence"/>
</dbReference>
<gene>
    <name evidence="2" type="ORF">CTI12_AA342360</name>
</gene>
<dbReference type="AlphaFoldDB" id="A0A2U1MTP5"/>
<keyword evidence="3" id="KW-1185">Reference proteome</keyword>
<comment type="caution">
    <text evidence="2">The sequence shown here is derived from an EMBL/GenBank/DDBJ whole genome shotgun (WGS) entry which is preliminary data.</text>
</comment>
<name>A0A2U1MTP5_ARTAN</name>
<protein>
    <submittedName>
        <fullName evidence="2">Uncharacterized protein</fullName>
    </submittedName>
</protein>
<proteinExistence type="predicted"/>
<evidence type="ECO:0000256" key="1">
    <source>
        <dbReference type="SAM" id="MobiDB-lite"/>
    </source>
</evidence>
<evidence type="ECO:0000313" key="2">
    <source>
        <dbReference type="EMBL" id="PWA64617.1"/>
    </source>
</evidence>
<organism evidence="2 3">
    <name type="scientific">Artemisia annua</name>
    <name type="common">Sweet wormwood</name>
    <dbReference type="NCBI Taxonomy" id="35608"/>
    <lineage>
        <taxon>Eukaryota</taxon>
        <taxon>Viridiplantae</taxon>
        <taxon>Streptophyta</taxon>
        <taxon>Embryophyta</taxon>
        <taxon>Tracheophyta</taxon>
        <taxon>Spermatophyta</taxon>
        <taxon>Magnoliopsida</taxon>
        <taxon>eudicotyledons</taxon>
        <taxon>Gunneridae</taxon>
        <taxon>Pentapetalae</taxon>
        <taxon>asterids</taxon>
        <taxon>campanulids</taxon>
        <taxon>Asterales</taxon>
        <taxon>Asteraceae</taxon>
        <taxon>Asteroideae</taxon>
        <taxon>Anthemideae</taxon>
        <taxon>Artemisiinae</taxon>
        <taxon>Artemisia</taxon>
    </lineage>
</organism>
<feature type="compositionally biased region" description="Acidic residues" evidence="1">
    <location>
        <begin position="66"/>
        <end position="84"/>
    </location>
</feature>
<reference evidence="2 3" key="1">
    <citation type="journal article" date="2018" name="Mol. Plant">
        <title>The genome of Artemisia annua provides insight into the evolution of Asteraceae family and artemisinin biosynthesis.</title>
        <authorList>
            <person name="Shen Q."/>
            <person name="Zhang L."/>
            <person name="Liao Z."/>
            <person name="Wang S."/>
            <person name="Yan T."/>
            <person name="Shi P."/>
            <person name="Liu M."/>
            <person name="Fu X."/>
            <person name="Pan Q."/>
            <person name="Wang Y."/>
            <person name="Lv Z."/>
            <person name="Lu X."/>
            <person name="Zhang F."/>
            <person name="Jiang W."/>
            <person name="Ma Y."/>
            <person name="Chen M."/>
            <person name="Hao X."/>
            <person name="Li L."/>
            <person name="Tang Y."/>
            <person name="Lv G."/>
            <person name="Zhou Y."/>
            <person name="Sun X."/>
            <person name="Brodelius P.E."/>
            <person name="Rose J.K.C."/>
            <person name="Tang K."/>
        </authorList>
    </citation>
    <scope>NUCLEOTIDE SEQUENCE [LARGE SCALE GENOMIC DNA]</scope>
    <source>
        <strain evidence="3">cv. Huhao1</strain>
        <tissue evidence="2">Leaf</tissue>
    </source>
</reference>
<feature type="region of interest" description="Disordered" evidence="1">
    <location>
        <begin position="66"/>
        <end position="108"/>
    </location>
</feature>
<sequence>MYPHQSISEMTSFSFTCFNTVGNTFAPLSTVPMVLANKVRKFIVKMKSASNVLVISVDIAAKKTIEEEEESNQDSEEEEQEEEDKVISEASETEEEEKNQQKREKWKL</sequence>